<evidence type="ECO:0000313" key="2">
    <source>
        <dbReference type="Proteomes" id="UP000027120"/>
    </source>
</evidence>
<reference evidence="1 2" key="1">
    <citation type="submission" date="2014-04" db="EMBL/GenBank/DDBJ databases">
        <authorList>
            <consortium name="International Citrus Genome Consortium"/>
            <person name="Gmitter F."/>
            <person name="Chen C."/>
            <person name="Farmerie W."/>
            <person name="Harkins T."/>
            <person name="Desany B."/>
            <person name="Mohiuddin M."/>
            <person name="Kodira C."/>
            <person name="Borodovsky M."/>
            <person name="Lomsadze A."/>
            <person name="Burns P."/>
            <person name="Jenkins J."/>
            <person name="Prochnik S."/>
            <person name="Shu S."/>
            <person name="Chapman J."/>
            <person name="Pitluck S."/>
            <person name="Schmutz J."/>
            <person name="Rokhsar D."/>
        </authorList>
    </citation>
    <scope>NUCLEOTIDE SEQUENCE</scope>
</reference>
<dbReference type="STRING" id="2711.A0A067FBW9"/>
<gene>
    <name evidence="1" type="ORF">CISIN_1g036750mg</name>
</gene>
<organism evidence="1 2">
    <name type="scientific">Citrus sinensis</name>
    <name type="common">Sweet orange</name>
    <name type="synonym">Citrus aurantium var. sinensis</name>
    <dbReference type="NCBI Taxonomy" id="2711"/>
    <lineage>
        <taxon>Eukaryota</taxon>
        <taxon>Viridiplantae</taxon>
        <taxon>Streptophyta</taxon>
        <taxon>Embryophyta</taxon>
        <taxon>Tracheophyta</taxon>
        <taxon>Spermatophyta</taxon>
        <taxon>Magnoliopsida</taxon>
        <taxon>eudicotyledons</taxon>
        <taxon>Gunneridae</taxon>
        <taxon>Pentapetalae</taxon>
        <taxon>rosids</taxon>
        <taxon>malvids</taxon>
        <taxon>Sapindales</taxon>
        <taxon>Rutaceae</taxon>
        <taxon>Aurantioideae</taxon>
        <taxon>Citrus</taxon>
    </lineage>
</organism>
<dbReference type="EMBL" id="KK784905">
    <property type="protein sequence ID" value="KDO64904.1"/>
    <property type="molecule type" value="Genomic_DNA"/>
</dbReference>
<accession>A0A067FBW9</accession>
<evidence type="ECO:0000313" key="1">
    <source>
        <dbReference type="EMBL" id="KDO64904.1"/>
    </source>
</evidence>
<proteinExistence type="predicted"/>
<keyword evidence="2" id="KW-1185">Reference proteome</keyword>
<dbReference type="AlphaFoldDB" id="A0A067FBW9"/>
<protein>
    <submittedName>
        <fullName evidence="1">Uncharacterized protein</fullName>
    </submittedName>
</protein>
<name>A0A067FBW9_CITSI</name>
<dbReference type="Proteomes" id="UP000027120">
    <property type="component" value="Unassembled WGS sequence"/>
</dbReference>
<sequence>MSLYSFYGDVSGESVQVFTEVPPGVSKFGRAYIPSYVYNSPYLIPPVKRGQNVRRLPRPQIMEHAIDMSTSVDVNPLRGLEDSSLFAEFDRWFTGDSRVRRRVQHPRSFFQIILGTASMGWLGDEHIHEYLRLISEKQRQYPNALLQRVTHTDTFFWVTC</sequence>